<sequence length="94" mass="10191">MEILVLKTVPSTDIGSRLNTGIYVICEKTLYYDVQDWAGHSTHGETGNYVALAIEASCSPGSSHSLLQSGKCQLPQDTAHQGRVSEAWVLQQEA</sequence>
<protein>
    <submittedName>
        <fullName evidence="1">Uncharacterized protein</fullName>
    </submittedName>
</protein>
<proteinExistence type="predicted"/>
<accession>A0A3L8SMY0</accession>
<reference evidence="1 2" key="1">
    <citation type="journal article" date="2018" name="Proc. R. Soc. B">
        <title>A non-coding region near Follistatin controls head colour polymorphism in the Gouldian finch.</title>
        <authorList>
            <person name="Toomey M.B."/>
            <person name="Marques C.I."/>
            <person name="Andrade P."/>
            <person name="Araujo P.M."/>
            <person name="Sabatino S."/>
            <person name="Gazda M.A."/>
            <person name="Afonso S."/>
            <person name="Lopes R.J."/>
            <person name="Corbo J.C."/>
            <person name="Carneiro M."/>
        </authorList>
    </citation>
    <scope>NUCLEOTIDE SEQUENCE [LARGE SCALE GENOMIC DNA]</scope>
    <source>
        <strain evidence="1">Red01</strain>
        <tissue evidence="1">Muscle</tissue>
    </source>
</reference>
<dbReference type="Proteomes" id="UP000276834">
    <property type="component" value="Unassembled WGS sequence"/>
</dbReference>
<dbReference type="EMBL" id="QUSF01000013">
    <property type="protein sequence ID" value="RLW04488.1"/>
    <property type="molecule type" value="Genomic_DNA"/>
</dbReference>
<name>A0A3L8SMY0_CHLGU</name>
<comment type="caution">
    <text evidence="1">The sequence shown here is derived from an EMBL/GenBank/DDBJ whole genome shotgun (WGS) entry which is preliminary data.</text>
</comment>
<evidence type="ECO:0000313" key="2">
    <source>
        <dbReference type="Proteomes" id="UP000276834"/>
    </source>
</evidence>
<dbReference type="AlphaFoldDB" id="A0A3L8SMY0"/>
<organism evidence="1 2">
    <name type="scientific">Chloebia gouldiae</name>
    <name type="common">Gouldian finch</name>
    <name type="synonym">Erythrura gouldiae</name>
    <dbReference type="NCBI Taxonomy" id="44316"/>
    <lineage>
        <taxon>Eukaryota</taxon>
        <taxon>Metazoa</taxon>
        <taxon>Chordata</taxon>
        <taxon>Craniata</taxon>
        <taxon>Vertebrata</taxon>
        <taxon>Euteleostomi</taxon>
        <taxon>Archelosauria</taxon>
        <taxon>Archosauria</taxon>
        <taxon>Dinosauria</taxon>
        <taxon>Saurischia</taxon>
        <taxon>Theropoda</taxon>
        <taxon>Coelurosauria</taxon>
        <taxon>Aves</taxon>
        <taxon>Neognathae</taxon>
        <taxon>Neoaves</taxon>
        <taxon>Telluraves</taxon>
        <taxon>Australaves</taxon>
        <taxon>Passeriformes</taxon>
        <taxon>Passeroidea</taxon>
        <taxon>Passeridae</taxon>
        <taxon>Chloebia</taxon>
    </lineage>
</organism>
<evidence type="ECO:0000313" key="1">
    <source>
        <dbReference type="EMBL" id="RLW04488.1"/>
    </source>
</evidence>
<keyword evidence="2" id="KW-1185">Reference proteome</keyword>
<gene>
    <name evidence="1" type="ORF">DV515_00005802</name>
</gene>